<reference evidence="2" key="1">
    <citation type="submission" date="2017-03" db="EMBL/GenBank/DDBJ databases">
        <title>Full genome sequence of a non-lethal Shewanella isolate that potentiates virulence of Vibio parahaemolyticus causing acute hepatopancreatic necrosis disease (AHPND) in shrimp.</title>
        <authorList>
            <person name="Prachumwat A."/>
            <person name="Sritunyalucksana K."/>
        </authorList>
    </citation>
    <scope>NUCLEOTIDE SEQUENCE [LARGE SCALE GENOMIC DNA]</scope>
    <source>
        <strain evidence="2">TH2012</strain>
    </source>
</reference>
<dbReference type="SUPFAM" id="SSF50939">
    <property type="entry name" value="Sialidases"/>
    <property type="match status" value="1"/>
</dbReference>
<sequence>MRPFVLYGSVFVEFAGTAMKLLSVTKIWDKGEHNAFTDLIEFQGRLYCAFREGSAHVSPDGGLRVLMSSDAGRNWHSAAFIRVAKGDLRDARLLVWQGQLYLFGARTLEGEPLQSLMWRSEDGSQWQEAQPCADSGYWLWRVIAAADCLYGVAYRPGPDGDVRLYRASAGQPLQGVDFTSLVAPLNQDGYVNESGLEFSGGTLTCLLRRDPVWDERKLALLGKAEAPFTDWRWLELDCRIGGPVAFRWRGRLLAIVRLYGDKVRTSLVEICETTGHVAEHLALPSGGDTSYAGVLMRATGDSDELWVSYYSSHEGKTAIYFASLLLE</sequence>
<name>A0ABM7DBF4_9GAMM</name>
<accession>A0ABM7DBF4</accession>
<dbReference type="CDD" id="cd15482">
    <property type="entry name" value="Sialidase_non-viral"/>
    <property type="match status" value="1"/>
</dbReference>
<organism evidence="1 2">
    <name type="scientific">Shewanella khirikhana</name>
    <dbReference type="NCBI Taxonomy" id="1965282"/>
    <lineage>
        <taxon>Bacteria</taxon>
        <taxon>Pseudomonadati</taxon>
        <taxon>Pseudomonadota</taxon>
        <taxon>Gammaproteobacteria</taxon>
        <taxon>Alteromonadales</taxon>
        <taxon>Shewanellaceae</taxon>
        <taxon>Shewanella</taxon>
    </lineage>
</organism>
<evidence type="ECO:0000313" key="2">
    <source>
        <dbReference type="Proteomes" id="UP000278437"/>
    </source>
</evidence>
<keyword evidence="2" id="KW-1185">Reference proteome</keyword>
<dbReference type="Gene3D" id="2.120.10.10">
    <property type="match status" value="1"/>
</dbReference>
<dbReference type="EMBL" id="CP020373">
    <property type="protein sequence ID" value="AZQ10958.1"/>
    <property type="molecule type" value="Genomic_DNA"/>
</dbReference>
<evidence type="ECO:0008006" key="3">
    <source>
        <dbReference type="Google" id="ProtNLM"/>
    </source>
</evidence>
<dbReference type="InterPro" id="IPR036278">
    <property type="entry name" value="Sialidase_sf"/>
</dbReference>
<proteinExistence type="predicted"/>
<protein>
    <recommendedName>
        <fullName evidence="3">Exo-alpha-sialidase</fullName>
    </recommendedName>
</protein>
<gene>
    <name evidence="1" type="ORF">STH12_01858</name>
</gene>
<dbReference type="Proteomes" id="UP000278437">
    <property type="component" value="Chromosome"/>
</dbReference>
<evidence type="ECO:0000313" key="1">
    <source>
        <dbReference type="EMBL" id="AZQ10958.1"/>
    </source>
</evidence>